<reference evidence="3 4" key="1">
    <citation type="submission" date="2018-05" db="EMBL/GenBank/DDBJ databases">
        <authorList>
            <person name="Goeker M."/>
            <person name="Huntemann M."/>
            <person name="Clum A."/>
            <person name="Pillay M."/>
            <person name="Palaniappan K."/>
            <person name="Varghese N."/>
            <person name="Mikhailova N."/>
            <person name="Stamatis D."/>
            <person name="Reddy T."/>
            <person name="Daum C."/>
            <person name="Shapiro N."/>
            <person name="Ivanova N."/>
            <person name="Kyrpides N."/>
            <person name="Woyke T."/>
        </authorList>
    </citation>
    <scope>NUCLEOTIDE SEQUENCE [LARGE SCALE GENOMIC DNA]</scope>
    <source>
        <strain evidence="3 4">DSM 26524</strain>
    </source>
</reference>
<dbReference type="AlphaFoldDB" id="A0AB73T6J8"/>
<keyword evidence="4" id="KW-1185">Reference proteome</keyword>
<dbReference type="PANTHER" id="PTHR12526">
    <property type="entry name" value="GLYCOSYLTRANSFERASE"/>
    <property type="match status" value="1"/>
</dbReference>
<dbReference type="EMBL" id="QGGY01000003">
    <property type="protein sequence ID" value="PWJ77202.1"/>
    <property type="molecule type" value="Genomic_DNA"/>
</dbReference>
<accession>A0AB73T6J8</accession>
<name>A0AB73T6J8_9FIRM</name>
<proteinExistence type="predicted"/>
<dbReference type="InterPro" id="IPR028098">
    <property type="entry name" value="Glyco_trans_4-like_N"/>
</dbReference>
<dbReference type="GO" id="GO:0016757">
    <property type="term" value="F:glycosyltransferase activity"/>
    <property type="evidence" value="ECO:0007669"/>
    <property type="project" value="InterPro"/>
</dbReference>
<feature type="domain" description="Glycosyl transferase family 1" evidence="1">
    <location>
        <begin position="220"/>
        <end position="372"/>
    </location>
</feature>
<dbReference type="Pfam" id="PF00534">
    <property type="entry name" value="Glycos_transf_1"/>
    <property type="match status" value="1"/>
</dbReference>
<sequence>MEDDLKQKIAIVTQQMAMGGIERSLIQLCKALLKRNVQVTLYLVLLGGELYQELPSEVRVIYMFEDYKTMPQILRSSIRKKDYKAFYAALKSWFINHTNGDPVKGWKYVSEYMNIIEDKFDYVFAYGAPISFSVVVTERFVNAKKKYVWIHNDPTQTSLNIQQYSELYKGYDRIICVSKKTKDSFIRLLPEFKEKVEVFYNIIDADRILKKAEVIIIDEDKSVIKILTVGRLHYEKGQDIIPNIVKRLLNDNLLFKWYCVGDGVYKQSLENIIKKEKLEKNLILLGNQNNPYPYFKSADIYVQTSRSEAFGNTITEAKIFNLPIITTNFDGADEQIISGKTGLIVSFNEDELYKSIKKMILDANYRKEFQRNLNNDRNRCISDINKLLSD</sequence>
<dbReference type="Pfam" id="PF13439">
    <property type="entry name" value="Glyco_transf_4"/>
    <property type="match status" value="1"/>
</dbReference>
<feature type="domain" description="Glycosyltransferase subfamily 4-like N-terminal" evidence="2">
    <location>
        <begin position="18"/>
        <end position="207"/>
    </location>
</feature>
<protein>
    <submittedName>
        <fullName evidence="3">Glycosyltransferase involved in cell wall biosynthesis</fullName>
    </submittedName>
</protein>
<dbReference type="Gene3D" id="3.40.50.2000">
    <property type="entry name" value="Glycogen Phosphorylase B"/>
    <property type="match status" value="2"/>
</dbReference>
<organism evidence="3 4">
    <name type="scientific">Murimonas intestini</name>
    <dbReference type="NCBI Taxonomy" id="1337051"/>
    <lineage>
        <taxon>Bacteria</taxon>
        <taxon>Bacillati</taxon>
        <taxon>Bacillota</taxon>
        <taxon>Clostridia</taxon>
        <taxon>Lachnospirales</taxon>
        <taxon>Lachnospiraceae</taxon>
        <taxon>Murimonas</taxon>
    </lineage>
</organism>
<evidence type="ECO:0000259" key="1">
    <source>
        <dbReference type="Pfam" id="PF00534"/>
    </source>
</evidence>
<evidence type="ECO:0000259" key="2">
    <source>
        <dbReference type="Pfam" id="PF13439"/>
    </source>
</evidence>
<dbReference type="RefSeq" id="WP_109625320.1">
    <property type="nucleotide sequence ID" value="NZ_JANKBI010000002.1"/>
</dbReference>
<evidence type="ECO:0000313" key="4">
    <source>
        <dbReference type="Proteomes" id="UP000245412"/>
    </source>
</evidence>
<dbReference type="SUPFAM" id="SSF53756">
    <property type="entry name" value="UDP-Glycosyltransferase/glycogen phosphorylase"/>
    <property type="match status" value="1"/>
</dbReference>
<evidence type="ECO:0000313" key="3">
    <source>
        <dbReference type="EMBL" id="PWJ77202.1"/>
    </source>
</evidence>
<dbReference type="Proteomes" id="UP000245412">
    <property type="component" value="Unassembled WGS sequence"/>
</dbReference>
<comment type="caution">
    <text evidence="3">The sequence shown here is derived from an EMBL/GenBank/DDBJ whole genome shotgun (WGS) entry which is preliminary data.</text>
</comment>
<dbReference type="InterPro" id="IPR001296">
    <property type="entry name" value="Glyco_trans_1"/>
</dbReference>
<dbReference type="PANTHER" id="PTHR12526:SF630">
    <property type="entry name" value="GLYCOSYLTRANSFERASE"/>
    <property type="match status" value="1"/>
</dbReference>
<dbReference type="CDD" id="cd03811">
    <property type="entry name" value="GT4_GT28_WabH-like"/>
    <property type="match status" value="1"/>
</dbReference>
<gene>
    <name evidence="3" type="ORF">C7383_10343</name>
</gene>